<reference evidence="2" key="1">
    <citation type="submission" date="2019-10" db="EMBL/GenBank/DDBJ databases">
        <title>Lactobacillus agilis SN811 Whole Genome Sequencing Project.</title>
        <authorList>
            <person name="Suzuki S."/>
            <person name="Endo A."/>
            <person name="Maeno S."/>
            <person name="Shiwa Y."/>
            <person name="Matsutani M."/>
            <person name="Kajikawa A."/>
        </authorList>
    </citation>
    <scope>NUCLEOTIDE SEQUENCE</scope>
    <source>
        <strain evidence="2">SN811</strain>
    </source>
</reference>
<dbReference type="GO" id="GO:0003676">
    <property type="term" value="F:nucleic acid binding"/>
    <property type="evidence" value="ECO:0007669"/>
    <property type="project" value="InterPro"/>
</dbReference>
<sequence length="137" mass="15530">MAGEKRFEKQVERYLESKHIYHNTTRKQDKVLPERGWFFKVWGGGYQSAGVPDIIANVNGYFLAIELKDVNGKPSALQKRNVELINQTNGVAVILYPQGFEQFKEIIEVMLACNLAIPGYLPMRGIRLSTSSGILRD</sequence>
<proteinExistence type="predicted"/>
<dbReference type="InterPro" id="IPR011335">
    <property type="entry name" value="Restrct_endonuc-II-like"/>
</dbReference>
<name>A0A6F9Y4C1_9LACO</name>
<gene>
    <name evidence="2" type="ORF">SN811_08220</name>
</gene>
<dbReference type="Proteomes" id="UP000494160">
    <property type="component" value="Unassembled WGS sequence"/>
</dbReference>
<dbReference type="EMBL" id="BLAP01000030">
    <property type="protein sequence ID" value="GET12322.1"/>
    <property type="molecule type" value="Genomic_DNA"/>
</dbReference>
<dbReference type="GO" id="GO:0016787">
    <property type="term" value="F:hydrolase activity"/>
    <property type="evidence" value="ECO:0007669"/>
    <property type="project" value="UniProtKB-KW"/>
</dbReference>
<evidence type="ECO:0000313" key="2">
    <source>
        <dbReference type="EMBL" id="GET12322.1"/>
    </source>
</evidence>
<accession>A0A6F9Y4C1</accession>
<comment type="caution">
    <text evidence="2">The sequence shown here is derived from an EMBL/GenBank/DDBJ whole genome shotgun (WGS) entry which is preliminary data.</text>
</comment>
<protein>
    <recommendedName>
        <fullName evidence="3">VRR-NUC domain-containing protein</fullName>
    </recommendedName>
</protein>
<keyword evidence="1" id="KW-0378">Hydrolase</keyword>
<evidence type="ECO:0008006" key="3">
    <source>
        <dbReference type="Google" id="ProtNLM"/>
    </source>
</evidence>
<dbReference type="SUPFAM" id="SSF52980">
    <property type="entry name" value="Restriction endonuclease-like"/>
    <property type="match status" value="1"/>
</dbReference>
<dbReference type="AlphaFoldDB" id="A0A6F9Y4C1"/>
<dbReference type="Gene3D" id="3.40.1350.10">
    <property type="match status" value="1"/>
</dbReference>
<organism evidence="2">
    <name type="scientific">Ligilactobacillus agilis</name>
    <dbReference type="NCBI Taxonomy" id="1601"/>
    <lineage>
        <taxon>Bacteria</taxon>
        <taxon>Bacillati</taxon>
        <taxon>Bacillota</taxon>
        <taxon>Bacilli</taxon>
        <taxon>Lactobacillales</taxon>
        <taxon>Lactobacillaceae</taxon>
        <taxon>Ligilactobacillus</taxon>
    </lineage>
</organism>
<dbReference type="InterPro" id="IPR011856">
    <property type="entry name" value="tRNA_endonuc-like_dom_sf"/>
</dbReference>
<dbReference type="RefSeq" id="WP_172577156.1">
    <property type="nucleotide sequence ID" value="NZ_BLAP01000030.1"/>
</dbReference>
<evidence type="ECO:0000256" key="1">
    <source>
        <dbReference type="ARBA" id="ARBA00022801"/>
    </source>
</evidence>